<dbReference type="InterPro" id="IPR052897">
    <property type="entry name" value="Sec-Metab_Biosynth_Hydrolase"/>
</dbReference>
<reference evidence="2 3" key="1">
    <citation type="journal article" date="2024" name="Front Chem Biol">
        <title>Unveiling the potential of Daldinia eschscholtzii MFLUCC 19-0629 through bioactivity and bioinformatics studies for enhanced sustainable agriculture production.</title>
        <authorList>
            <person name="Brooks S."/>
            <person name="Weaver J.A."/>
            <person name="Klomchit A."/>
            <person name="Alharthi S.A."/>
            <person name="Onlamun T."/>
            <person name="Nurani R."/>
            <person name="Vong T.K."/>
            <person name="Alberti F."/>
            <person name="Greco C."/>
        </authorList>
    </citation>
    <scope>NUCLEOTIDE SEQUENCE [LARGE SCALE GENOMIC DNA]</scope>
    <source>
        <strain evidence="2">MFLUCC 19-0629</strain>
    </source>
</reference>
<organism evidence="2 3">
    <name type="scientific">Daldinia eschscholtzii</name>
    <dbReference type="NCBI Taxonomy" id="292717"/>
    <lineage>
        <taxon>Eukaryota</taxon>
        <taxon>Fungi</taxon>
        <taxon>Dikarya</taxon>
        <taxon>Ascomycota</taxon>
        <taxon>Pezizomycotina</taxon>
        <taxon>Sordariomycetes</taxon>
        <taxon>Xylariomycetidae</taxon>
        <taxon>Xylariales</taxon>
        <taxon>Hypoxylaceae</taxon>
        <taxon>Daldinia</taxon>
    </lineage>
</organism>
<dbReference type="Gene3D" id="3.40.50.1820">
    <property type="entry name" value="alpha/beta hydrolase"/>
    <property type="match status" value="1"/>
</dbReference>
<dbReference type="Pfam" id="PF00583">
    <property type="entry name" value="Acetyltransf_1"/>
    <property type="match status" value="1"/>
</dbReference>
<dbReference type="AlphaFoldDB" id="A0AAX6N009"/>
<proteinExistence type="predicted"/>
<comment type="caution">
    <text evidence="2">The sequence shown here is derived from an EMBL/GenBank/DDBJ whole genome shotgun (WGS) entry which is preliminary data.</text>
</comment>
<dbReference type="PANTHER" id="PTHR37017">
    <property type="entry name" value="AB HYDROLASE-1 DOMAIN-CONTAINING PROTEIN-RELATED"/>
    <property type="match status" value="1"/>
</dbReference>
<dbReference type="CDD" id="cd04301">
    <property type="entry name" value="NAT_SF"/>
    <property type="match status" value="1"/>
</dbReference>
<gene>
    <name evidence="2" type="ORF">Daesc_000551</name>
</gene>
<sequence>MPTPTVKLFTQQEHGHLLPAIAALHAACIVHDQTIATFLPPLENSKIQAFWEGIAKEVDLGTRFISILLNESEPGTKAKESELVGVVTLGMPFSETGPFRGFVEKLFVSPTYRGKGGARALLCHLEAEAVKRGKTLMLLDTEVGSQAEMVYPKLGYTEVGRVPRYGISPVGGLKDERFTSEVNSLSLEMASQKPVIVLIHGAFFAPIHYRNLIEPLRSQGYIVLSPPMATTGIDDSVAGKTYVDDVKRILDSLLPYLDEGREAVVVGHSQGGIAASALTEGQTVEDRKAKGLKGGIKSVIYLTALAIPKKGESLSSMLGGTPPPIYRAEGPFYVLTEYALSPKSSTIPIPEEEHIALARGLMHQSKASLEVPVQFTAADVTVPKTYIVCTEDKSLPASLQEEFAEATGCNIVRLPVTHFPFLESSDSVKKVIDVIVDVAGN</sequence>
<keyword evidence="3" id="KW-1185">Reference proteome</keyword>
<dbReference type="InterPro" id="IPR000073">
    <property type="entry name" value="AB_hydrolase_1"/>
</dbReference>
<accession>A0AAX6N009</accession>
<dbReference type="SUPFAM" id="SSF55729">
    <property type="entry name" value="Acyl-CoA N-acyltransferases (Nat)"/>
    <property type="match status" value="1"/>
</dbReference>
<protein>
    <recommendedName>
        <fullName evidence="1">N-acetyltransferase domain-containing protein</fullName>
    </recommendedName>
</protein>
<dbReference type="Gene3D" id="3.40.630.30">
    <property type="match status" value="1"/>
</dbReference>
<dbReference type="InterPro" id="IPR000182">
    <property type="entry name" value="GNAT_dom"/>
</dbReference>
<dbReference type="PANTHER" id="PTHR37017:SF11">
    <property type="entry name" value="ESTERASE_LIPASE_THIOESTERASE DOMAIN-CONTAINING PROTEIN"/>
    <property type="match status" value="1"/>
</dbReference>
<evidence type="ECO:0000313" key="2">
    <source>
        <dbReference type="EMBL" id="KAK6957762.1"/>
    </source>
</evidence>
<feature type="domain" description="N-acetyltransferase" evidence="1">
    <location>
        <begin position="37"/>
        <end position="194"/>
    </location>
</feature>
<dbReference type="SUPFAM" id="SSF53474">
    <property type="entry name" value="alpha/beta-Hydrolases"/>
    <property type="match status" value="1"/>
</dbReference>
<dbReference type="InterPro" id="IPR016181">
    <property type="entry name" value="Acyl_CoA_acyltransferase"/>
</dbReference>
<dbReference type="Pfam" id="PF12697">
    <property type="entry name" value="Abhydrolase_6"/>
    <property type="match status" value="1"/>
</dbReference>
<dbReference type="Proteomes" id="UP001369815">
    <property type="component" value="Unassembled WGS sequence"/>
</dbReference>
<dbReference type="InterPro" id="IPR029058">
    <property type="entry name" value="AB_hydrolase_fold"/>
</dbReference>
<evidence type="ECO:0000259" key="1">
    <source>
        <dbReference type="PROSITE" id="PS51186"/>
    </source>
</evidence>
<dbReference type="PROSITE" id="PS51186">
    <property type="entry name" value="GNAT"/>
    <property type="match status" value="1"/>
</dbReference>
<name>A0AAX6N009_9PEZI</name>
<evidence type="ECO:0000313" key="3">
    <source>
        <dbReference type="Proteomes" id="UP001369815"/>
    </source>
</evidence>
<dbReference type="EMBL" id="JBANMG010000001">
    <property type="protein sequence ID" value="KAK6957762.1"/>
    <property type="molecule type" value="Genomic_DNA"/>
</dbReference>
<dbReference type="GO" id="GO:0016747">
    <property type="term" value="F:acyltransferase activity, transferring groups other than amino-acyl groups"/>
    <property type="evidence" value="ECO:0007669"/>
    <property type="project" value="InterPro"/>
</dbReference>